<dbReference type="OMA" id="FGQMLIH"/>
<gene>
    <name evidence="5" type="primary">Dgri\GH20555</name>
    <name evidence="5" type="ORF">Dgri_GH20555</name>
</gene>
<evidence type="ECO:0000313" key="6">
    <source>
        <dbReference type="Proteomes" id="UP000001070"/>
    </source>
</evidence>
<dbReference type="PhylomeDB" id="B4J8B5"/>
<dbReference type="AlphaFoldDB" id="B4J8B5"/>
<name>B4J8B5_DROGR</name>
<feature type="domain" description="Deltamethrin resistance protein prag01" evidence="4">
    <location>
        <begin position="69"/>
        <end position="120"/>
    </location>
</feature>
<feature type="region of interest" description="Disordered" evidence="2">
    <location>
        <begin position="40"/>
        <end position="59"/>
    </location>
</feature>
<evidence type="ECO:0000313" key="5">
    <source>
        <dbReference type="EMBL" id="EDW01252.1"/>
    </source>
</evidence>
<evidence type="ECO:0000256" key="3">
    <source>
        <dbReference type="SAM" id="Phobius"/>
    </source>
</evidence>
<keyword evidence="6" id="KW-1185">Reference proteome</keyword>
<keyword evidence="3" id="KW-0812">Transmembrane</keyword>
<dbReference type="Pfam" id="PF16020">
    <property type="entry name" value="Deltameth_res"/>
    <property type="match status" value="1"/>
</dbReference>
<dbReference type="InterPro" id="IPR031973">
    <property type="entry name" value="Deltameth_res_prag01"/>
</dbReference>
<dbReference type="Proteomes" id="UP000001070">
    <property type="component" value="Unassembled WGS sequence"/>
</dbReference>
<dbReference type="OrthoDB" id="9981889at2759"/>
<proteinExistence type="predicted"/>
<reference evidence="5 6" key="1">
    <citation type="journal article" date="2007" name="Nature">
        <title>Evolution of genes and genomes on the Drosophila phylogeny.</title>
        <authorList>
            <consortium name="Drosophila 12 Genomes Consortium"/>
            <person name="Clark A.G."/>
            <person name="Eisen M.B."/>
            <person name="Smith D.R."/>
            <person name="Bergman C.M."/>
            <person name="Oliver B."/>
            <person name="Markow T.A."/>
            <person name="Kaufman T.C."/>
            <person name="Kellis M."/>
            <person name="Gelbart W."/>
            <person name="Iyer V.N."/>
            <person name="Pollard D.A."/>
            <person name="Sackton T.B."/>
            <person name="Larracuente A.M."/>
            <person name="Singh N.D."/>
            <person name="Abad J.P."/>
            <person name="Abt D.N."/>
            <person name="Adryan B."/>
            <person name="Aguade M."/>
            <person name="Akashi H."/>
            <person name="Anderson W.W."/>
            <person name="Aquadro C.F."/>
            <person name="Ardell D.H."/>
            <person name="Arguello R."/>
            <person name="Artieri C.G."/>
            <person name="Barbash D.A."/>
            <person name="Barker D."/>
            <person name="Barsanti P."/>
            <person name="Batterham P."/>
            <person name="Batzoglou S."/>
            <person name="Begun D."/>
            <person name="Bhutkar A."/>
            <person name="Blanco E."/>
            <person name="Bosak S.A."/>
            <person name="Bradley R.K."/>
            <person name="Brand A.D."/>
            <person name="Brent M.R."/>
            <person name="Brooks A.N."/>
            <person name="Brown R.H."/>
            <person name="Butlin R.K."/>
            <person name="Caggese C."/>
            <person name="Calvi B.R."/>
            <person name="Bernardo de Carvalho A."/>
            <person name="Caspi A."/>
            <person name="Castrezana S."/>
            <person name="Celniker S.E."/>
            <person name="Chang J.L."/>
            <person name="Chapple C."/>
            <person name="Chatterji S."/>
            <person name="Chinwalla A."/>
            <person name="Civetta A."/>
            <person name="Clifton S.W."/>
            <person name="Comeron J.M."/>
            <person name="Costello J.C."/>
            <person name="Coyne J.A."/>
            <person name="Daub J."/>
            <person name="David R.G."/>
            <person name="Delcher A.L."/>
            <person name="Delehaunty K."/>
            <person name="Do C.B."/>
            <person name="Ebling H."/>
            <person name="Edwards K."/>
            <person name="Eickbush T."/>
            <person name="Evans J.D."/>
            <person name="Filipski A."/>
            <person name="Findeiss S."/>
            <person name="Freyhult E."/>
            <person name="Fulton L."/>
            <person name="Fulton R."/>
            <person name="Garcia A.C."/>
            <person name="Gardiner A."/>
            <person name="Garfield D.A."/>
            <person name="Garvin B.E."/>
            <person name="Gibson G."/>
            <person name="Gilbert D."/>
            <person name="Gnerre S."/>
            <person name="Godfrey J."/>
            <person name="Good R."/>
            <person name="Gotea V."/>
            <person name="Gravely B."/>
            <person name="Greenberg A.J."/>
            <person name="Griffiths-Jones S."/>
            <person name="Gross S."/>
            <person name="Guigo R."/>
            <person name="Gustafson E.A."/>
            <person name="Haerty W."/>
            <person name="Hahn M.W."/>
            <person name="Halligan D.L."/>
            <person name="Halpern A.L."/>
            <person name="Halter G.M."/>
            <person name="Han M.V."/>
            <person name="Heger A."/>
            <person name="Hillier L."/>
            <person name="Hinrichs A.S."/>
            <person name="Holmes I."/>
            <person name="Hoskins R.A."/>
            <person name="Hubisz M.J."/>
            <person name="Hultmark D."/>
            <person name="Huntley M.A."/>
            <person name="Jaffe D.B."/>
            <person name="Jagadeeshan S."/>
            <person name="Jeck W.R."/>
            <person name="Johnson J."/>
            <person name="Jones C.D."/>
            <person name="Jordan W.C."/>
            <person name="Karpen G.H."/>
            <person name="Kataoka E."/>
            <person name="Keightley P.D."/>
            <person name="Kheradpour P."/>
            <person name="Kirkness E.F."/>
            <person name="Koerich L.B."/>
            <person name="Kristiansen K."/>
            <person name="Kudrna D."/>
            <person name="Kulathinal R.J."/>
            <person name="Kumar S."/>
            <person name="Kwok R."/>
            <person name="Lander E."/>
            <person name="Langley C.H."/>
            <person name="Lapoint R."/>
            <person name="Lazzaro B.P."/>
            <person name="Lee S.J."/>
            <person name="Levesque L."/>
            <person name="Li R."/>
            <person name="Lin C.F."/>
            <person name="Lin M.F."/>
            <person name="Lindblad-Toh K."/>
            <person name="Llopart A."/>
            <person name="Long M."/>
            <person name="Low L."/>
            <person name="Lozovsky E."/>
            <person name="Lu J."/>
            <person name="Luo M."/>
            <person name="Machado C.A."/>
            <person name="Makalowski W."/>
            <person name="Marzo M."/>
            <person name="Matsuda M."/>
            <person name="Matzkin L."/>
            <person name="McAllister B."/>
            <person name="McBride C.S."/>
            <person name="McKernan B."/>
            <person name="McKernan K."/>
            <person name="Mendez-Lago M."/>
            <person name="Minx P."/>
            <person name="Mollenhauer M.U."/>
            <person name="Montooth K."/>
            <person name="Mount S.M."/>
            <person name="Mu X."/>
            <person name="Myers E."/>
            <person name="Negre B."/>
            <person name="Newfeld S."/>
            <person name="Nielsen R."/>
            <person name="Noor M.A."/>
            <person name="O'Grady P."/>
            <person name="Pachter L."/>
            <person name="Papaceit M."/>
            <person name="Parisi M.J."/>
            <person name="Parisi M."/>
            <person name="Parts L."/>
            <person name="Pedersen J.S."/>
            <person name="Pesole G."/>
            <person name="Phillippy A.M."/>
            <person name="Ponting C.P."/>
            <person name="Pop M."/>
            <person name="Porcelli D."/>
            <person name="Powell J.R."/>
            <person name="Prohaska S."/>
            <person name="Pruitt K."/>
            <person name="Puig M."/>
            <person name="Quesneville H."/>
            <person name="Ram K.R."/>
            <person name="Rand D."/>
            <person name="Rasmussen M.D."/>
            <person name="Reed L.K."/>
            <person name="Reenan R."/>
            <person name="Reily A."/>
            <person name="Remington K.A."/>
            <person name="Rieger T.T."/>
            <person name="Ritchie M.G."/>
            <person name="Robin C."/>
            <person name="Rogers Y.H."/>
            <person name="Rohde C."/>
            <person name="Rozas J."/>
            <person name="Rubenfield M.J."/>
            <person name="Ruiz A."/>
            <person name="Russo S."/>
            <person name="Salzberg S.L."/>
            <person name="Sanchez-Gracia A."/>
            <person name="Saranga D.J."/>
            <person name="Sato H."/>
            <person name="Schaeffer S.W."/>
            <person name="Schatz M.C."/>
            <person name="Schlenke T."/>
            <person name="Schwartz R."/>
            <person name="Segarra C."/>
            <person name="Singh R.S."/>
            <person name="Sirot L."/>
            <person name="Sirota M."/>
            <person name="Sisneros N.B."/>
            <person name="Smith C.D."/>
            <person name="Smith T.F."/>
            <person name="Spieth J."/>
            <person name="Stage D.E."/>
            <person name="Stark A."/>
            <person name="Stephan W."/>
            <person name="Strausberg R.L."/>
            <person name="Strempel S."/>
            <person name="Sturgill D."/>
            <person name="Sutton G."/>
            <person name="Sutton G.G."/>
            <person name="Tao W."/>
            <person name="Teichmann S."/>
            <person name="Tobari Y.N."/>
            <person name="Tomimura Y."/>
            <person name="Tsolas J.M."/>
            <person name="Valente V.L."/>
            <person name="Venter E."/>
            <person name="Venter J.C."/>
            <person name="Vicario S."/>
            <person name="Vieira F.G."/>
            <person name="Vilella A.J."/>
            <person name="Villasante A."/>
            <person name="Walenz B."/>
            <person name="Wang J."/>
            <person name="Wasserman M."/>
            <person name="Watts T."/>
            <person name="Wilson D."/>
            <person name="Wilson R.K."/>
            <person name="Wing R.A."/>
            <person name="Wolfner M.F."/>
            <person name="Wong A."/>
            <person name="Wong G.K."/>
            <person name="Wu C.I."/>
            <person name="Wu G."/>
            <person name="Yamamoto D."/>
            <person name="Yang H.P."/>
            <person name="Yang S.P."/>
            <person name="Yorke J.A."/>
            <person name="Yoshida K."/>
            <person name="Zdobnov E."/>
            <person name="Zhang P."/>
            <person name="Zhang Y."/>
            <person name="Zimin A.V."/>
            <person name="Baldwin J."/>
            <person name="Abdouelleil A."/>
            <person name="Abdulkadir J."/>
            <person name="Abebe A."/>
            <person name="Abera B."/>
            <person name="Abreu J."/>
            <person name="Acer S.C."/>
            <person name="Aftuck L."/>
            <person name="Alexander A."/>
            <person name="An P."/>
            <person name="Anderson E."/>
            <person name="Anderson S."/>
            <person name="Arachi H."/>
            <person name="Azer M."/>
            <person name="Bachantsang P."/>
            <person name="Barry A."/>
            <person name="Bayul T."/>
            <person name="Berlin A."/>
            <person name="Bessette D."/>
            <person name="Bloom T."/>
            <person name="Blye J."/>
            <person name="Boguslavskiy L."/>
            <person name="Bonnet C."/>
            <person name="Boukhgalter B."/>
            <person name="Bourzgui I."/>
            <person name="Brown A."/>
            <person name="Cahill P."/>
            <person name="Channer S."/>
            <person name="Cheshatsang Y."/>
            <person name="Chuda L."/>
            <person name="Citroen M."/>
            <person name="Collymore A."/>
            <person name="Cooke P."/>
            <person name="Costello M."/>
            <person name="D'Aco K."/>
            <person name="Daza R."/>
            <person name="De Haan G."/>
            <person name="DeGray S."/>
            <person name="DeMaso C."/>
            <person name="Dhargay N."/>
            <person name="Dooley K."/>
            <person name="Dooley E."/>
            <person name="Doricent M."/>
            <person name="Dorje P."/>
            <person name="Dorjee K."/>
            <person name="Dupes A."/>
            <person name="Elong R."/>
            <person name="Falk J."/>
            <person name="Farina A."/>
            <person name="Faro S."/>
            <person name="Ferguson D."/>
            <person name="Fisher S."/>
            <person name="Foley C.D."/>
            <person name="Franke A."/>
            <person name="Friedrich D."/>
            <person name="Gadbois L."/>
            <person name="Gearin G."/>
            <person name="Gearin C.R."/>
            <person name="Giannoukos G."/>
            <person name="Goode T."/>
            <person name="Graham J."/>
            <person name="Grandbois E."/>
            <person name="Grewal S."/>
            <person name="Gyaltsen K."/>
            <person name="Hafez N."/>
            <person name="Hagos B."/>
            <person name="Hall J."/>
            <person name="Henson C."/>
            <person name="Hollinger A."/>
            <person name="Honan T."/>
            <person name="Huard M.D."/>
            <person name="Hughes L."/>
            <person name="Hurhula B."/>
            <person name="Husby M.E."/>
            <person name="Kamat A."/>
            <person name="Kanga B."/>
            <person name="Kashin S."/>
            <person name="Khazanovich D."/>
            <person name="Kisner P."/>
            <person name="Lance K."/>
            <person name="Lara M."/>
            <person name="Lee W."/>
            <person name="Lennon N."/>
            <person name="Letendre F."/>
            <person name="LeVine R."/>
            <person name="Lipovsky A."/>
            <person name="Liu X."/>
            <person name="Liu J."/>
            <person name="Liu S."/>
            <person name="Lokyitsang T."/>
            <person name="Lokyitsang Y."/>
            <person name="Lubonja R."/>
            <person name="Lui A."/>
            <person name="MacDonald P."/>
            <person name="Magnisalis V."/>
            <person name="Maru K."/>
            <person name="Matthews C."/>
            <person name="McCusker W."/>
            <person name="McDonough S."/>
            <person name="Mehta T."/>
            <person name="Meldrim J."/>
            <person name="Meneus L."/>
            <person name="Mihai O."/>
            <person name="Mihalev A."/>
            <person name="Mihova T."/>
            <person name="Mittelman R."/>
            <person name="Mlenga V."/>
            <person name="Montmayeur A."/>
            <person name="Mulrain L."/>
            <person name="Navidi A."/>
            <person name="Naylor J."/>
            <person name="Negash T."/>
            <person name="Nguyen T."/>
            <person name="Nguyen N."/>
            <person name="Nicol R."/>
            <person name="Norbu C."/>
            <person name="Norbu N."/>
            <person name="Novod N."/>
            <person name="O'Neill B."/>
            <person name="Osman S."/>
            <person name="Markiewicz E."/>
            <person name="Oyono O.L."/>
            <person name="Patti C."/>
            <person name="Phunkhang P."/>
            <person name="Pierre F."/>
            <person name="Priest M."/>
            <person name="Raghuraman S."/>
            <person name="Rege F."/>
            <person name="Reyes R."/>
            <person name="Rise C."/>
            <person name="Rogov P."/>
            <person name="Ross K."/>
            <person name="Ryan E."/>
            <person name="Settipalli S."/>
            <person name="Shea T."/>
            <person name="Sherpa N."/>
            <person name="Shi L."/>
            <person name="Shih D."/>
            <person name="Sparrow T."/>
            <person name="Spaulding J."/>
            <person name="Stalker J."/>
            <person name="Stange-Thomann N."/>
            <person name="Stavropoulos S."/>
            <person name="Stone C."/>
            <person name="Strader C."/>
            <person name="Tesfaye S."/>
            <person name="Thomson T."/>
            <person name="Thoulutsang Y."/>
            <person name="Thoulutsang D."/>
            <person name="Topham K."/>
            <person name="Topping I."/>
            <person name="Tsamla T."/>
            <person name="Vassiliev H."/>
            <person name="Vo A."/>
            <person name="Wangchuk T."/>
            <person name="Wangdi T."/>
            <person name="Weiand M."/>
            <person name="Wilkinson J."/>
            <person name="Wilson A."/>
            <person name="Yadav S."/>
            <person name="Young G."/>
            <person name="Yu Q."/>
            <person name="Zembek L."/>
            <person name="Zhong D."/>
            <person name="Zimmer A."/>
            <person name="Zwirko Z."/>
            <person name="Jaffe D.B."/>
            <person name="Alvarez P."/>
            <person name="Brockman W."/>
            <person name="Butler J."/>
            <person name="Chin C."/>
            <person name="Gnerre S."/>
            <person name="Grabherr M."/>
            <person name="Kleber M."/>
            <person name="Mauceli E."/>
            <person name="MacCallum I."/>
        </authorList>
    </citation>
    <scope>NUCLEOTIDE SEQUENCE [LARGE SCALE GENOMIC DNA]</scope>
    <source>
        <strain evidence="6">Tucson 15287-2541.00</strain>
    </source>
</reference>
<accession>B4J8B5</accession>
<dbReference type="SMR" id="B4J8B5"/>
<feature type="region of interest" description="Disordered" evidence="2">
    <location>
        <begin position="214"/>
        <end position="243"/>
    </location>
</feature>
<dbReference type="HOGENOM" id="CLU_928360_0_0_1"/>
<dbReference type="EMBL" id="CH916367">
    <property type="protein sequence ID" value="EDW01252.1"/>
    <property type="molecule type" value="Genomic_DNA"/>
</dbReference>
<keyword evidence="3" id="KW-0472">Membrane</keyword>
<keyword evidence="3" id="KW-1133">Transmembrane helix</keyword>
<dbReference type="PANTHER" id="PTHR22133:SF2">
    <property type="entry name" value="AT01821P-RELATED"/>
    <property type="match status" value="1"/>
</dbReference>
<protein>
    <submittedName>
        <fullName evidence="5">GH20555</fullName>
    </submittedName>
</protein>
<dbReference type="PANTHER" id="PTHR22133">
    <property type="entry name" value="AT01821P-RELATED"/>
    <property type="match status" value="1"/>
</dbReference>
<dbReference type="FunCoup" id="B4J8B5">
    <property type="interactions" value="12"/>
</dbReference>
<dbReference type="eggNOG" id="ENOG502QSSK">
    <property type="taxonomic scope" value="Eukaryota"/>
</dbReference>
<evidence type="ECO:0000256" key="1">
    <source>
        <dbReference type="SAM" id="Coils"/>
    </source>
</evidence>
<organism evidence="6">
    <name type="scientific">Drosophila grimshawi</name>
    <name type="common">Hawaiian fruit fly</name>
    <name type="synonym">Idiomyia grimshawi</name>
    <dbReference type="NCBI Taxonomy" id="7222"/>
    <lineage>
        <taxon>Eukaryota</taxon>
        <taxon>Metazoa</taxon>
        <taxon>Ecdysozoa</taxon>
        <taxon>Arthropoda</taxon>
        <taxon>Hexapoda</taxon>
        <taxon>Insecta</taxon>
        <taxon>Pterygota</taxon>
        <taxon>Neoptera</taxon>
        <taxon>Endopterygota</taxon>
        <taxon>Diptera</taxon>
        <taxon>Brachycera</taxon>
        <taxon>Muscomorpha</taxon>
        <taxon>Ephydroidea</taxon>
        <taxon>Drosophilidae</taxon>
        <taxon>Drosophila</taxon>
        <taxon>Hawaiian Drosophila</taxon>
    </lineage>
</organism>
<feature type="transmembrane region" description="Helical" evidence="3">
    <location>
        <begin position="89"/>
        <end position="109"/>
    </location>
</feature>
<feature type="coiled-coil region" evidence="1">
    <location>
        <begin position="125"/>
        <end position="159"/>
    </location>
</feature>
<evidence type="ECO:0000259" key="4">
    <source>
        <dbReference type="Pfam" id="PF16020"/>
    </source>
</evidence>
<dbReference type="InParanoid" id="B4J8B5"/>
<evidence type="ECO:0000256" key="2">
    <source>
        <dbReference type="SAM" id="MobiDB-lite"/>
    </source>
</evidence>
<dbReference type="STRING" id="7222.B4J8B5"/>
<sequence length="243" mass="28103">MSRFLMAATSLLPRDYSKQSVRTNRCFVHLTRGLAGVAPKKTAPKCGKEEPPKPKPGFFPSGGTHAVFSDLPQPEGDFFKAWNAKNSKYNMVLLSGILGLIGSIALVLCSGKMSLFATVPEYPYTDDEMEEFAKEEERREEEKRKREEHHQNLVEAKELKVRRRKAKEAMAREVELMQKDIDQGISDGEMSELVQLVQEREEFETWEKEELKRLDEKQKERDKTLKEEAKAKLEQEKQQKQRK</sequence>
<keyword evidence="1" id="KW-0175">Coiled coil</keyword>